<dbReference type="Gene3D" id="3.10.50.10">
    <property type="match status" value="1"/>
</dbReference>
<dbReference type="AlphaFoldDB" id="A0A955HZY6"/>
<dbReference type="InterPro" id="IPR017853">
    <property type="entry name" value="GH"/>
</dbReference>
<feature type="transmembrane region" description="Helical" evidence="1">
    <location>
        <begin position="6"/>
        <end position="24"/>
    </location>
</feature>
<dbReference type="PANTHER" id="PTHR46066">
    <property type="entry name" value="CHITINASE DOMAIN-CONTAINING PROTEIN 1 FAMILY MEMBER"/>
    <property type="match status" value="1"/>
</dbReference>
<dbReference type="GO" id="GO:0005975">
    <property type="term" value="P:carbohydrate metabolic process"/>
    <property type="evidence" value="ECO:0007669"/>
    <property type="project" value="InterPro"/>
</dbReference>
<evidence type="ECO:0000313" key="3">
    <source>
        <dbReference type="EMBL" id="MCA9375252.1"/>
    </source>
</evidence>
<dbReference type="GO" id="GO:0008061">
    <property type="term" value="F:chitin binding"/>
    <property type="evidence" value="ECO:0007669"/>
    <property type="project" value="InterPro"/>
</dbReference>
<name>A0A955HZY6_9BACT</name>
<dbReference type="InterPro" id="IPR001223">
    <property type="entry name" value="Glyco_hydro18_cat"/>
</dbReference>
<organism evidence="3 4">
    <name type="scientific">Candidatus Dojkabacteria bacterium</name>
    <dbReference type="NCBI Taxonomy" id="2099670"/>
    <lineage>
        <taxon>Bacteria</taxon>
        <taxon>Candidatus Dojkabacteria</taxon>
    </lineage>
</organism>
<evidence type="ECO:0000313" key="4">
    <source>
        <dbReference type="Proteomes" id="UP000748332"/>
    </source>
</evidence>
<protein>
    <recommendedName>
        <fullName evidence="2">GH18 domain-containing protein</fullName>
    </recommendedName>
</protein>
<evidence type="ECO:0000256" key="1">
    <source>
        <dbReference type="SAM" id="Phobius"/>
    </source>
</evidence>
<dbReference type="PROSITE" id="PS51910">
    <property type="entry name" value="GH18_2"/>
    <property type="match status" value="1"/>
</dbReference>
<dbReference type="EMBL" id="JAGQLM010000126">
    <property type="protein sequence ID" value="MCA9375252.1"/>
    <property type="molecule type" value="Genomic_DNA"/>
</dbReference>
<dbReference type="InterPro" id="IPR029070">
    <property type="entry name" value="Chitinase_insertion_sf"/>
</dbReference>
<dbReference type="PANTHER" id="PTHR46066:SF2">
    <property type="entry name" value="CHITINASE DOMAIN-CONTAINING PROTEIN 1"/>
    <property type="match status" value="1"/>
</dbReference>
<dbReference type="SMART" id="SM00636">
    <property type="entry name" value="Glyco_18"/>
    <property type="match status" value="1"/>
</dbReference>
<keyword evidence="1" id="KW-1133">Transmembrane helix</keyword>
<sequence length="392" mass="44434">MKNSPIIIISIAAVFIAGILYYDFMHDSTIQSAQMTESKAQGESFFTVITEPQTATDSEEPNEGQDNNAVQPQIEYELTEPVEKVEEIGWIPSWDYNRGLNSAESIADRLNSVSPVWFSVNGDGSLNDNQPASIDDIKKFCRENKILLIPTISMFDSAIIKPVLQDEEYYNRHINEIIGYVVSRDYDGIDLDYEMIELTEKQKFLNFVQTLSEELHLRGKKLSVTVLAKWNTLLYPSLNETRSVQDWKVLGQYSDQIRIMTYDLHGPGSEAGPIGPLDWQASVLERAVEEVEKNKIWLGVNLYGYQWGSDGSILALTYRQIEEVFDEYNVKGEYNKTFGEGIARYPCGDSECTIYYQTPEGISARKALAEKFGIAGVTYWRLGDENNLLKGI</sequence>
<dbReference type="Proteomes" id="UP000748332">
    <property type="component" value="Unassembled WGS sequence"/>
</dbReference>
<dbReference type="Pfam" id="PF00704">
    <property type="entry name" value="Glyco_hydro_18"/>
    <property type="match status" value="1"/>
</dbReference>
<feature type="domain" description="GH18" evidence="2">
    <location>
        <begin position="85"/>
        <end position="392"/>
    </location>
</feature>
<accession>A0A955HZY6</accession>
<dbReference type="Gene3D" id="3.20.20.80">
    <property type="entry name" value="Glycosidases"/>
    <property type="match status" value="1"/>
</dbReference>
<comment type="caution">
    <text evidence="3">The sequence shown here is derived from an EMBL/GenBank/DDBJ whole genome shotgun (WGS) entry which is preliminary data.</text>
</comment>
<evidence type="ECO:0000259" key="2">
    <source>
        <dbReference type="PROSITE" id="PS51910"/>
    </source>
</evidence>
<dbReference type="SUPFAM" id="SSF51445">
    <property type="entry name" value="(Trans)glycosidases"/>
    <property type="match status" value="1"/>
</dbReference>
<dbReference type="InterPro" id="IPR011583">
    <property type="entry name" value="Chitinase_II/V-like_cat"/>
</dbReference>
<keyword evidence="1" id="KW-0472">Membrane</keyword>
<reference evidence="3" key="2">
    <citation type="journal article" date="2021" name="Microbiome">
        <title>Successional dynamics and alternative stable states in a saline activated sludge microbial community over 9 years.</title>
        <authorList>
            <person name="Wang Y."/>
            <person name="Ye J."/>
            <person name="Ju F."/>
            <person name="Liu L."/>
            <person name="Boyd J.A."/>
            <person name="Deng Y."/>
            <person name="Parks D.H."/>
            <person name="Jiang X."/>
            <person name="Yin X."/>
            <person name="Woodcroft B.J."/>
            <person name="Tyson G.W."/>
            <person name="Hugenholtz P."/>
            <person name="Polz M.F."/>
            <person name="Zhang T."/>
        </authorList>
    </citation>
    <scope>NUCLEOTIDE SEQUENCE</scope>
    <source>
        <strain evidence="3">HKST-UBA16</strain>
    </source>
</reference>
<reference evidence="3" key="1">
    <citation type="submission" date="2020-04" db="EMBL/GenBank/DDBJ databases">
        <authorList>
            <person name="Zhang T."/>
        </authorList>
    </citation>
    <scope>NUCLEOTIDE SEQUENCE</scope>
    <source>
        <strain evidence="3">HKST-UBA16</strain>
    </source>
</reference>
<proteinExistence type="predicted"/>
<gene>
    <name evidence="3" type="ORF">KC622_02900</name>
</gene>
<keyword evidence="1" id="KW-0812">Transmembrane</keyword>